<evidence type="ECO:0000313" key="2">
    <source>
        <dbReference type="Proteomes" id="UP000274920"/>
    </source>
</evidence>
<evidence type="ECO:0000313" key="1">
    <source>
        <dbReference type="EMBL" id="RRK35399.1"/>
    </source>
</evidence>
<dbReference type="AlphaFoldDB" id="A0A426DRC2"/>
<dbReference type="EMBL" id="RHJS01000002">
    <property type="protein sequence ID" value="RRK35399.1"/>
    <property type="molecule type" value="Genomic_DNA"/>
</dbReference>
<name>A0A426DRC2_9FIRM</name>
<organism evidence="1 2">
    <name type="scientific">Schaedlerella arabinosiphila</name>
    <dbReference type="NCBI Taxonomy" id="2044587"/>
    <lineage>
        <taxon>Bacteria</taxon>
        <taxon>Bacillati</taxon>
        <taxon>Bacillota</taxon>
        <taxon>Clostridia</taxon>
        <taxon>Lachnospirales</taxon>
        <taxon>Lachnospiraceae</taxon>
        <taxon>Schaedlerella</taxon>
    </lineage>
</organism>
<dbReference type="Proteomes" id="UP000274920">
    <property type="component" value="Unassembled WGS sequence"/>
</dbReference>
<sequence>MANKTKLHFHFHNPNSAEETANYIVKIFIEVNQFKIDQVLQETAEKMEIQSEENRSLSC</sequence>
<protein>
    <submittedName>
        <fullName evidence="1">Uncharacterized protein</fullName>
    </submittedName>
</protein>
<accession>A0A426DRC2</accession>
<gene>
    <name evidence="1" type="ORF">EBB54_17370</name>
</gene>
<proteinExistence type="predicted"/>
<comment type="caution">
    <text evidence="1">The sequence shown here is derived from an EMBL/GenBank/DDBJ whole genome shotgun (WGS) entry which is preliminary data.</text>
</comment>
<reference evidence="1" key="1">
    <citation type="submission" date="2018-10" db="EMBL/GenBank/DDBJ databases">
        <title>Schaedlerella arabinophila gen. nov. sp. nov., isolated from the mouse intestinal tract and comparative analysis with the genome of the closely related altered Schaedler flora strain ASF502.</title>
        <authorList>
            <person name="Miyake S."/>
            <person name="Soh M."/>
            <person name="Seedorf H."/>
        </authorList>
    </citation>
    <scope>NUCLEOTIDE SEQUENCE [LARGE SCALE GENOMIC DNA]</scope>
    <source>
        <strain evidence="1">DSM 106076</strain>
    </source>
</reference>
<keyword evidence="2" id="KW-1185">Reference proteome</keyword>